<dbReference type="EMBL" id="SPOF01000024">
    <property type="protein sequence ID" value="TIB11398.1"/>
    <property type="molecule type" value="Genomic_DNA"/>
</dbReference>
<dbReference type="AlphaFoldDB" id="A0A4T0H7M1"/>
<feature type="region of interest" description="Disordered" evidence="1">
    <location>
        <begin position="349"/>
        <end position="389"/>
    </location>
</feature>
<name>A0A4T0H7M1_WALIC</name>
<comment type="caution">
    <text evidence="2">The sequence shown here is derived from an EMBL/GenBank/DDBJ whole genome shotgun (WGS) entry which is preliminary data.</text>
</comment>
<protein>
    <submittedName>
        <fullName evidence="2">Uncharacterized protein</fullName>
    </submittedName>
</protein>
<feature type="compositionally biased region" description="Polar residues" evidence="1">
    <location>
        <begin position="500"/>
        <end position="513"/>
    </location>
</feature>
<gene>
    <name evidence="2" type="ORF">E3P90_02441</name>
</gene>
<dbReference type="OMA" id="WAEATHW"/>
<feature type="region of interest" description="Disordered" evidence="1">
    <location>
        <begin position="453"/>
        <end position="513"/>
    </location>
</feature>
<dbReference type="Proteomes" id="UP000306954">
    <property type="component" value="Unassembled WGS sequence"/>
</dbReference>
<feature type="compositionally biased region" description="Acidic residues" evidence="1">
    <location>
        <begin position="353"/>
        <end position="379"/>
    </location>
</feature>
<organism evidence="2 3">
    <name type="scientific">Wallemia ichthyophaga</name>
    <dbReference type="NCBI Taxonomy" id="245174"/>
    <lineage>
        <taxon>Eukaryota</taxon>
        <taxon>Fungi</taxon>
        <taxon>Dikarya</taxon>
        <taxon>Basidiomycota</taxon>
        <taxon>Wallemiomycotina</taxon>
        <taxon>Wallemiomycetes</taxon>
        <taxon>Wallemiales</taxon>
        <taxon>Wallemiaceae</taxon>
        <taxon>Wallemia</taxon>
    </lineage>
</organism>
<sequence>MPTQTPTKKTPPVYTSLYRTTPAPSALHLPTLAAVVAYGEYLEKDWTPAQALKWFKVDGDWAEATHWRGEAPVGAKADGRLGRLISRCIGPAQQLRGLDLSLPSVYLPPSLFANLPNSLTHLSLNGLSWRFNLSSLLPPKSDSLTLLTSLNLSNLPSISSDALTLVLRRNTSLQSLRLVNVNLTDTHSTSNHSFLADRNTSLSEIRFLELRNVMWTSPHGLFHLIHPSRNLHTLILNGSFPPSRNPRIPPTLDGADDTTSMPFRAYFMHFLPLFPHLSRLEIDNKLWGKDRDGLGLVEVLGLGADVGPPSDWQRWEVEEAWKPTQFDPECGVDEDREWVMAEGGKWVWVSDAEPMDDSDDDDENDEDDDDNMIDDDIYDNEMLPPPASSALRRSTAKLFASLQESTTRSLEAAFAAPPAADGDLLRDGEAFCGVVLDRVEEEVRRMRDFVRRGGVRAGQQKRQFQQQQQYLHSGDSNSNSNSNSNTNNTNSEHSHVDSVANVTNGVGNMQVTT</sequence>
<accession>A0A4T0H7M1</accession>
<dbReference type="SUPFAM" id="SSF52047">
    <property type="entry name" value="RNI-like"/>
    <property type="match status" value="1"/>
</dbReference>
<evidence type="ECO:0000313" key="2">
    <source>
        <dbReference type="EMBL" id="TIB11398.1"/>
    </source>
</evidence>
<feature type="compositionally biased region" description="Low complexity" evidence="1">
    <location>
        <begin position="476"/>
        <end position="491"/>
    </location>
</feature>
<dbReference type="Gene3D" id="3.80.10.10">
    <property type="entry name" value="Ribonuclease Inhibitor"/>
    <property type="match status" value="1"/>
</dbReference>
<reference evidence="2 3" key="1">
    <citation type="submission" date="2019-03" db="EMBL/GenBank/DDBJ databases">
        <title>Sequencing 23 genomes of Wallemia ichthyophaga.</title>
        <authorList>
            <person name="Gostincar C."/>
        </authorList>
    </citation>
    <scope>NUCLEOTIDE SEQUENCE [LARGE SCALE GENOMIC DNA]</scope>
    <source>
        <strain evidence="2 3">EXF-8621</strain>
    </source>
</reference>
<dbReference type="InterPro" id="IPR032675">
    <property type="entry name" value="LRR_dom_sf"/>
</dbReference>
<evidence type="ECO:0000313" key="3">
    <source>
        <dbReference type="Proteomes" id="UP000306954"/>
    </source>
</evidence>
<proteinExistence type="predicted"/>
<feature type="compositionally biased region" description="Low complexity" evidence="1">
    <location>
        <begin position="460"/>
        <end position="469"/>
    </location>
</feature>
<evidence type="ECO:0000256" key="1">
    <source>
        <dbReference type="SAM" id="MobiDB-lite"/>
    </source>
</evidence>